<proteinExistence type="predicted"/>
<sequence length="144" mass="16097">MLAKFKGPDSNAVRNPLVIIQDLMPEDTNEALDNKRPYRELIGSLLYVAQVTRPDISIALSLLLQNPDRPTSAHWRVQARIYKSKRQSTVALSSAEAEYTALALTVQEVLWIRYLLVEIGLKTTSRTTILVENTSAILFASNQG</sequence>
<gene>
    <name evidence="1" type="ORF">PsorP6_013763</name>
</gene>
<evidence type="ECO:0000313" key="1">
    <source>
        <dbReference type="EMBL" id="KAI9905664.1"/>
    </source>
</evidence>
<dbReference type="Proteomes" id="UP001163321">
    <property type="component" value="Chromosome 9"/>
</dbReference>
<dbReference type="EMBL" id="CM047588">
    <property type="protein sequence ID" value="KAI9905664.1"/>
    <property type="molecule type" value="Genomic_DNA"/>
</dbReference>
<comment type="caution">
    <text evidence="1">The sequence shown here is derived from an EMBL/GenBank/DDBJ whole genome shotgun (WGS) entry which is preliminary data.</text>
</comment>
<accession>A0ACC0VGW4</accession>
<keyword evidence="2" id="KW-1185">Reference proteome</keyword>
<evidence type="ECO:0000313" key="2">
    <source>
        <dbReference type="Proteomes" id="UP001163321"/>
    </source>
</evidence>
<name>A0ACC0VGW4_9STRA</name>
<organism evidence="1 2">
    <name type="scientific">Peronosclerospora sorghi</name>
    <dbReference type="NCBI Taxonomy" id="230839"/>
    <lineage>
        <taxon>Eukaryota</taxon>
        <taxon>Sar</taxon>
        <taxon>Stramenopiles</taxon>
        <taxon>Oomycota</taxon>
        <taxon>Peronosporomycetes</taxon>
        <taxon>Peronosporales</taxon>
        <taxon>Peronosporaceae</taxon>
        <taxon>Peronosclerospora</taxon>
    </lineage>
</organism>
<reference evidence="1 2" key="1">
    <citation type="journal article" date="2022" name="bioRxiv">
        <title>The genome of the oomycete Peronosclerospora sorghi, a cosmopolitan pathogen of maize and sorghum, is inflated with dispersed pseudogenes.</title>
        <authorList>
            <person name="Fletcher K."/>
            <person name="Martin F."/>
            <person name="Isakeit T."/>
            <person name="Cavanaugh K."/>
            <person name="Magill C."/>
            <person name="Michelmore R."/>
        </authorList>
    </citation>
    <scope>NUCLEOTIDE SEQUENCE [LARGE SCALE GENOMIC DNA]</scope>
    <source>
        <strain evidence="1">P6</strain>
    </source>
</reference>
<protein>
    <submittedName>
        <fullName evidence="1">Uncharacterized protein</fullName>
    </submittedName>
</protein>